<reference evidence="2" key="1">
    <citation type="submission" date="2025-08" db="UniProtKB">
        <authorList>
            <consortium name="RefSeq"/>
        </authorList>
    </citation>
    <scope>IDENTIFICATION</scope>
</reference>
<accession>A0ABM4CLU1</accession>
<name>A0ABM4CLU1_HYDVU</name>
<gene>
    <name evidence="2" type="primary">LOC101237982</name>
</gene>
<dbReference type="Proteomes" id="UP001652625">
    <property type="component" value="Chromosome 09"/>
</dbReference>
<evidence type="ECO:0000313" key="2">
    <source>
        <dbReference type="RefSeq" id="XP_065662766.1"/>
    </source>
</evidence>
<organism evidence="1 2">
    <name type="scientific">Hydra vulgaris</name>
    <name type="common">Hydra</name>
    <name type="synonym">Hydra attenuata</name>
    <dbReference type="NCBI Taxonomy" id="6087"/>
    <lineage>
        <taxon>Eukaryota</taxon>
        <taxon>Metazoa</taxon>
        <taxon>Cnidaria</taxon>
        <taxon>Hydrozoa</taxon>
        <taxon>Hydroidolina</taxon>
        <taxon>Anthoathecata</taxon>
        <taxon>Aplanulata</taxon>
        <taxon>Hydridae</taxon>
        <taxon>Hydra</taxon>
    </lineage>
</organism>
<dbReference type="GeneID" id="101237982"/>
<keyword evidence="1" id="KW-1185">Reference proteome</keyword>
<proteinExistence type="predicted"/>
<dbReference type="RefSeq" id="XP_065662766.1">
    <property type="nucleotide sequence ID" value="XM_065806694.1"/>
</dbReference>
<sequence length="181" mass="21098">MKNLQNSHEGGNYVGYFEFPYMLFITVNQKRSLENKVNEVKEIESYSKIMESDEDENVFCPPSSTPKFASKLTVNEVHDIVQSLEKDIYRVFNGEVTCRRHEAFRKGGNDKAYLRMQTCSNILTDEHEEVICHYLLKMFCAKKSKHFDYIMKVLLPETITMFYAKVANISIEEARNIINSV</sequence>
<evidence type="ECO:0000313" key="1">
    <source>
        <dbReference type="Proteomes" id="UP001652625"/>
    </source>
</evidence>
<protein>
    <submittedName>
        <fullName evidence="2">Uncharacterized protein LOC101237982 isoform X6</fullName>
    </submittedName>
</protein>